<sequence length="356" mass="37567">MTSTSARENAASRALIVPGDLAGPSGGNHYNDRVVQELLARGLAVAVEHVPGTWPRPTEVDRSVLREALGRHTDVVVDGIIGSAAPEELSWARVHGVRVAVLVHLPLPAEGGASAREQRRLAALERAALHVADTVVATSGWAREDLRRRYGLAAVHSVPPGADAATPAGGSTPPHLLHLGAVTPRKNPLALLDALRTVADRPWTASLVGPAGPDETYVAAVRERSAQLEGRVRVLGPRAGEDLEQVWEATDLLVLPSRAETYGMVVTEALAHGIPVLVPAGTGAVEALLGSGERDGLPSPGAAVDATDPEAWSRALSRWLDDGDVRRAWREAALAHRDRLRGWATTATDVTEALGW</sequence>
<evidence type="ECO:0000313" key="5">
    <source>
        <dbReference type="EMBL" id="KUG57232.1"/>
    </source>
</evidence>
<dbReference type="GO" id="GO:0016757">
    <property type="term" value="F:glycosyltransferase activity"/>
    <property type="evidence" value="ECO:0007669"/>
    <property type="project" value="UniProtKB-KW"/>
</dbReference>
<dbReference type="Proteomes" id="UP000054837">
    <property type="component" value="Unassembled WGS sequence"/>
</dbReference>
<keyword evidence="2" id="KW-0808">Transferase</keyword>
<dbReference type="InterPro" id="IPR028098">
    <property type="entry name" value="Glyco_trans_4-like_N"/>
</dbReference>
<keyword evidence="6" id="KW-1185">Reference proteome</keyword>
<comment type="caution">
    <text evidence="5">The sequence shown here is derived from an EMBL/GenBank/DDBJ whole genome shotgun (WGS) entry which is preliminary data.</text>
</comment>
<evidence type="ECO:0000256" key="2">
    <source>
        <dbReference type="ARBA" id="ARBA00022679"/>
    </source>
</evidence>
<dbReference type="STRING" id="767452.AVL62_15545"/>
<dbReference type="OrthoDB" id="9765330at2"/>
<feature type="domain" description="Glycosyl transferase family 1" evidence="3">
    <location>
        <begin position="172"/>
        <end position="333"/>
    </location>
</feature>
<evidence type="ECO:0000313" key="6">
    <source>
        <dbReference type="Proteomes" id="UP000054837"/>
    </source>
</evidence>
<dbReference type="Pfam" id="PF00534">
    <property type="entry name" value="Glycos_transf_1"/>
    <property type="match status" value="1"/>
</dbReference>
<evidence type="ECO:0000259" key="4">
    <source>
        <dbReference type="Pfam" id="PF13439"/>
    </source>
</evidence>
<dbReference type="PANTHER" id="PTHR46401">
    <property type="entry name" value="GLYCOSYLTRANSFERASE WBBK-RELATED"/>
    <property type="match status" value="1"/>
</dbReference>
<keyword evidence="1" id="KW-0328">Glycosyltransferase</keyword>
<accession>A0A0W8IBY3</accession>
<dbReference type="GO" id="GO:0009103">
    <property type="term" value="P:lipopolysaccharide biosynthetic process"/>
    <property type="evidence" value="ECO:0007669"/>
    <property type="project" value="TreeGrafter"/>
</dbReference>
<dbReference type="AlphaFoldDB" id="A0A0W8IBY3"/>
<feature type="domain" description="Glycosyltransferase subfamily 4-like N-terminal" evidence="4">
    <location>
        <begin position="71"/>
        <end position="164"/>
    </location>
</feature>
<dbReference type="RefSeq" id="WP_058890354.1">
    <property type="nucleotide sequence ID" value="NZ_LQBL01000007.1"/>
</dbReference>
<reference evidence="5 6" key="1">
    <citation type="submission" date="2015-12" db="EMBL/GenBank/DDBJ databases">
        <title>Serinicoccus chungangenesis strain CD08_5 genome sequencing and assembly.</title>
        <authorList>
            <person name="Chander A.M."/>
            <person name="Kaur G."/>
            <person name="Nair G.R."/>
            <person name="Dhawan D.K."/>
            <person name="Kochhar R.K."/>
            <person name="Mayilraj S."/>
            <person name="Bhadada S.K."/>
        </authorList>
    </citation>
    <scope>NUCLEOTIDE SEQUENCE [LARGE SCALE GENOMIC DNA]</scope>
    <source>
        <strain evidence="5 6">CD08_5</strain>
    </source>
</reference>
<gene>
    <name evidence="5" type="ORF">AVL62_15545</name>
</gene>
<evidence type="ECO:0000256" key="1">
    <source>
        <dbReference type="ARBA" id="ARBA00022676"/>
    </source>
</evidence>
<organism evidence="5 6">
    <name type="scientific">Serinicoccus chungangensis</name>
    <dbReference type="NCBI Taxonomy" id="767452"/>
    <lineage>
        <taxon>Bacteria</taxon>
        <taxon>Bacillati</taxon>
        <taxon>Actinomycetota</taxon>
        <taxon>Actinomycetes</taxon>
        <taxon>Micrococcales</taxon>
        <taxon>Ornithinimicrobiaceae</taxon>
        <taxon>Serinicoccus</taxon>
    </lineage>
</organism>
<dbReference type="CDD" id="cd03801">
    <property type="entry name" value="GT4_PimA-like"/>
    <property type="match status" value="1"/>
</dbReference>
<evidence type="ECO:0000259" key="3">
    <source>
        <dbReference type="Pfam" id="PF00534"/>
    </source>
</evidence>
<protein>
    <submittedName>
        <fullName evidence="5">Uncharacterized protein</fullName>
    </submittedName>
</protein>
<dbReference type="SUPFAM" id="SSF53756">
    <property type="entry name" value="UDP-Glycosyltransferase/glycogen phosphorylase"/>
    <property type="match status" value="1"/>
</dbReference>
<dbReference type="Pfam" id="PF13439">
    <property type="entry name" value="Glyco_transf_4"/>
    <property type="match status" value="1"/>
</dbReference>
<dbReference type="EMBL" id="LQBL01000007">
    <property type="protein sequence ID" value="KUG57232.1"/>
    <property type="molecule type" value="Genomic_DNA"/>
</dbReference>
<dbReference type="Gene3D" id="3.40.50.2000">
    <property type="entry name" value="Glycogen Phosphorylase B"/>
    <property type="match status" value="2"/>
</dbReference>
<name>A0A0W8IBY3_9MICO</name>
<proteinExistence type="predicted"/>
<dbReference type="InterPro" id="IPR001296">
    <property type="entry name" value="Glyco_trans_1"/>
</dbReference>
<dbReference type="PANTHER" id="PTHR46401:SF2">
    <property type="entry name" value="GLYCOSYLTRANSFERASE WBBK-RELATED"/>
    <property type="match status" value="1"/>
</dbReference>